<dbReference type="InterPro" id="IPR011257">
    <property type="entry name" value="DNA_glycosylase"/>
</dbReference>
<organism evidence="2 3">
    <name type="scientific">Cladobotryum mycophilum</name>
    <dbReference type="NCBI Taxonomy" id="491253"/>
    <lineage>
        <taxon>Eukaryota</taxon>
        <taxon>Fungi</taxon>
        <taxon>Dikarya</taxon>
        <taxon>Ascomycota</taxon>
        <taxon>Pezizomycotina</taxon>
        <taxon>Sordariomycetes</taxon>
        <taxon>Hypocreomycetidae</taxon>
        <taxon>Hypocreales</taxon>
        <taxon>Hypocreaceae</taxon>
        <taxon>Cladobotryum</taxon>
    </lineage>
</organism>
<evidence type="ECO:0000256" key="1">
    <source>
        <dbReference type="SAM" id="MobiDB-lite"/>
    </source>
</evidence>
<dbReference type="EMBL" id="JAVFKD010000012">
    <property type="protein sequence ID" value="KAK5992770.1"/>
    <property type="molecule type" value="Genomic_DNA"/>
</dbReference>
<name>A0ABR0SKV0_9HYPO</name>
<dbReference type="PANTHER" id="PTHR21521">
    <property type="entry name" value="AMUN, ISOFORM A"/>
    <property type="match status" value="1"/>
</dbReference>
<sequence length="293" mass="32825">MAATTKMTLHEKITRKEFDQVLGQYPALIESISQSRPAKNGQKTLQELDQYRYVDAPEIFGGDEPKREMNLDDVKSLVEWKLRHGKFRPTLMTLVSSNPPPFTSQTIQSALQSYRSTTATTANNNNITTALQTLTKLKGIGPATASLLLTIHDPQRVIFFSDEAFYWLCCQGKKSPIKYTPKEYQALREEADGLAQRLGVSATDIEKVAYVLMKQPGLPSNGDDETLVSKGSKKPAITKVAKRKAVSVKEEIEPKATKQKAADKKEEKKADEKESEKEGDNDPPVRRSKRLRK</sequence>
<proteinExistence type="predicted"/>
<evidence type="ECO:0000313" key="2">
    <source>
        <dbReference type="EMBL" id="KAK5992770.1"/>
    </source>
</evidence>
<reference evidence="2 3" key="1">
    <citation type="submission" date="2024-01" db="EMBL/GenBank/DDBJ databases">
        <title>Complete genome of Cladobotryum mycophilum ATHUM6906.</title>
        <authorList>
            <person name="Christinaki A.C."/>
            <person name="Myridakis A.I."/>
            <person name="Kouvelis V.N."/>
        </authorList>
    </citation>
    <scope>NUCLEOTIDE SEQUENCE [LARGE SCALE GENOMIC DNA]</scope>
    <source>
        <strain evidence="2 3">ATHUM6906</strain>
    </source>
</reference>
<dbReference type="SUPFAM" id="SSF48150">
    <property type="entry name" value="DNA-glycosylase"/>
    <property type="match status" value="1"/>
</dbReference>
<comment type="caution">
    <text evidence="2">The sequence shown here is derived from an EMBL/GenBank/DDBJ whole genome shotgun (WGS) entry which is preliminary data.</text>
</comment>
<protein>
    <submittedName>
        <fullName evidence="2">Uncharacterized protein</fullName>
    </submittedName>
</protein>
<feature type="region of interest" description="Disordered" evidence="1">
    <location>
        <begin position="219"/>
        <end position="293"/>
    </location>
</feature>
<accession>A0ABR0SKV0</accession>
<feature type="compositionally biased region" description="Basic and acidic residues" evidence="1">
    <location>
        <begin position="247"/>
        <end position="285"/>
    </location>
</feature>
<keyword evidence="3" id="KW-1185">Reference proteome</keyword>
<evidence type="ECO:0000313" key="3">
    <source>
        <dbReference type="Proteomes" id="UP001338125"/>
    </source>
</evidence>
<gene>
    <name evidence="2" type="ORF">PT974_06186</name>
</gene>
<dbReference type="PANTHER" id="PTHR21521:SF0">
    <property type="entry name" value="AMUN, ISOFORM A"/>
    <property type="match status" value="1"/>
</dbReference>
<dbReference type="Proteomes" id="UP001338125">
    <property type="component" value="Unassembled WGS sequence"/>
</dbReference>